<dbReference type="InterPro" id="IPR008918">
    <property type="entry name" value="HhH2"/>
</dbReference>
<dbReference type="Pfam" id="PF01367">
    <property type="entry name" value="5_3_exonuc"/>
    <property type="match status" value="1"/>
</dbReference>
<evidence type="ECO:0000256" key="5">
    <source>
        <dbReference type="ARBA" id="ARBA00050026"/>
    </source>
</evidence>
<evidence type="ECO:0000313" key="7">
    <source>
        <dbReference type="EMBL" id="ADK86859.1"/>
    </source>
</evidence>
<dbReference type="STRING" id="722438.F539_02130"/>
<gene>
    <name evidence="7" type="ordered locus">MPNE_0441</name>
</gene>
<proteinExistence type="predicted"/>
<dbReference type="SMART" id="SM00279">
    <property type="entry name" value="HhH2"/>
    <property type="match status" value="1"/>
</dbReference>
<evidence type="ECO:0000256" key="1">
    <source>
        <dbReference type="ARBA" id="ARBA00022722"/>
    </source>
</evidence>
<sequence>MKNAILIDGNSLAYRAYFATWQQVEFAKLHNLPFNNAIRTMLMMCWNLLQSKQYDYGVISFDTKAPTFRDQLYSEYKSKRSKTPSELLVQIPVVKESLRHLGFLVCEQDGFEADDLIGSYARLMTQNNVAVDIYSSDRDLLQLVDSMTSVWLCVKGTKEMKEYNTDNFAEQFFGLTPKQVIEYKGLVGDNSDNLTGIKGIGPKKGIDLLKQYGTIDNIFANFDKLSKALQTILQGQIDTAKKFSFLASIKTDIKLNDDIVHAALKPIDKQALLELLDKYGIKALAQKFSQL</sequence>
<dbReference type="RefSeq" id="WP_010874735.1">
    <property type="nucleotide sequence ID" value="NZ_CP010546.1"/>
</dbReference>
<dbReference type="Gene3D" id="1.10.150.20">
    <property type="entry name" value="5' to 3' exonuclease, C-terminal subdomain"/>
    <property type="match status" value="1"/>
</dbReference>
<dbReference type="SUPFAM" id="SSF47807">
    <property type="entry name" value="5' to 3' exonuclease, C-terminal subdomain"/>
    <property type="match status" value="1"/>
</dbReference>
<accession>A0A0H3DKU8</accession>
<dbReference type="PATRIC" id="fig|722438.3.peg.425"/>
<dbReference type="InterPro" id="IPR038969">
    <property type="entry name" value="FEN"/>
</dbReference>
<dbReference type="GO" id="GO:0033567">
    <property type="term" value="P:DNA replication, Okazaki fragment processing"/>
    <property type="evidence" value="ECO:0007669"/>
    <property type="project" value="InterPro"/>
</dbReference>
<dbReference type="Proteomes" id="UP000007756">
    <property type="component" value="Chromosome"/>
</dbReference>
<dbReference type="PaxDb" id="722438-MPNE_0441"/>
<evidence type="ECO:0000256" key="4">
    <source>
        <dbReference type="ARBA" id="ARBA00049957"/>
    </source>
</evidence>
<dbReference type="GO" id="GO:0003677">
    <property type="term" value="F:DNA binding"/>
    <property type="evidence" value="ECO:0007669"/>
    <property type="project" value="UniProtKB-KW"/>
</dbReference>
<dbReference type="CDD" id="cd09898">
    <property type="entry name" value="H3TH_53EXO"/>
    <property type="match status" value="1"/>
</dbReference>
<dbReference type="Pfam" id="PF02739">
    <property type="entry name" value="5_3_exonuc_N"/>
    <property type="match status" value="1"/>
</dbReference>
<keyword evidence="2" id="KW-0378">Hydrolase</keyword>
<evidence type="ECO:0000313" key="8">
    <source>
        <dbReference type="Proteomes" id="UP000007756"/>
    </source>
</evidence>
<dbReference type="InterPro" id="IPR020045">
    <property type="entry name" value="DNA_polI_H3TH"/>
</dbReference>
<dbReference type="PANTHER" id="PTHR42646">
    <property type="entry name" value="FLAP ENDONUCLEASE XNI"/>
    <property type="match status" value="1"/>
</dbReference>
<dbReference type="SMART" id="SM00475">
    <property type="entry name" value="53EXOc"/>
    <property type="match status" value="1"/>
</dbReference>
<keyword evidence="3" id="KW-0238">DNA-binding</keyword>
<dbReference type="FunFam" id="1.10.150.20:FF:000003">
    <property type="entry name" value="DNA polymerase I"/>
    <property type="match status" value="1"/>
</dbReference>
<evidence type="ECO:0000256" key="3">
    <source>
        <dbReference type="ARBA" id="ARBA00023125"/>
    </source>
</evidence>
<comment type="function">
    <text evidence="4">5'-3' exonuclease acting preferentially on double-stranded DNA.</text>
</comment>
<dbReference type="EMBL" id="CP002077">
    <property type="protein sequence ID" value="ADK86859.1"/>
    <property type="molecule type" value="Genomic_DNA"/>
</dbReference>
<dbReference type="InterPro" id="IPR020046">
    <property type="entry name" value="5-3_exonucl_a-hlix_arch_N"/>
</dbReference>
<dbReference type="HOGENOM" id="CLU_004675_1_5_14"/>
<evidence type="ECO:0000259" key="6">
    <source>
        <dbReference type="SMART" id="SM00475"/>
    </source>
</evidence>
<dbReference type="SUPFAM" id="SSF88723">
    <property type="entry name" value="PIN domain-like"/>
    <property type="match status" value="1"/>
</dbReference>
<dbReference type="InterPro" id="IPR029060">
    <property type="entry name" value="PIN-like_dom_sf"/>
</dbReference>
<dbReference type="PANTHER" id="PTHR42646:SF2">
    <property type="entry name" value="5'-3' EXONUCLEASE FAMILY PROTEIN"/>
    <property type="match status" value="1"/>
</dbReference>
<dbReference type="InterPro" id="IPR002421">
    <property type="entry name" value="5-3_exonuclease"/>
</dbReference>
<dbReference type="SMR" id="A0A0H3DKU8"/>
<reference evidence="7 8" key="1">
    <citation type="journal article" date="2010" name="Appl. Environ. Microbiol.">
        <title>Targeted chromosomal knockouts in Mycoplasma pneumoniae.</title>
        <authorList>
            <person name="Krishnakumar R."/>
            <person name="Assad-Garcia N."/>
            <person name="Benders G.A."/>
            <person name="Phan Q."/>
            <person name="Montague M.G."/>
            <person name="Glass J.I."/>
        </authorList>
    </citation>
    <scope>NUCLEOTIDE SEQUENCE [LARGE SCALE GENOMIC DNA]</scope>
    <source>
        <strain evidence="8">ATCC 15531 / DSM 22911 / NBRC 14401 / NCTC 10119 / FH</strain>
    </source>
</reference>
<name>A0A0H3DKU8_MYCPB</name>
<dbReference type="KEGG" id="mpj:MPNE_0441"/>
<dbReference type="GeneID" id="66608963"/>
<dbReference type="eggNOG" id="COG0258">
    <property type="taxonomic scope" value="Bacteria"/>
</dbReference>
<feature type="domain" description="5'-3' exonuclease" evidence="6">
    <location>
        <begin position="2"/>
        <end position="265"/>
    </location>
</feature>
<evidence type="ECO:0000256" key="2">
    <source>
        <dbReference type="ARBA" id="ARBA00022801"/>
    </source>
</evidence>
<dbReference type="GO" id="GO:0017108">
    <property type="term" value="F:5'-flap endonuclease activity"/>
    <property type="evidence" value="ECO:0007669"/>
    <property type="project" value="InterPro"/>
</dbReference>
<organism evidence="7 8">
    <name type="scientific">Mycoplasmoides pneumoniae (strain ATCC 15531 / DSM 23978 / CIP 103766 / NBRC 14401 / NCTC 10119 / FH)</name>
    <name type="common">Mycoplasma pneumoniae</name>
    <dbReference type="NCBI Taxonomy" id="722438"/>
    <lineage>
        <taxon>Bacteria</taxon>
        <taxon>Bacillati</taxon>
        <taxon>Mycoplasmatota</taxon>
        <taxon>Mycoplasmoidales</taxon>
        <taxon>Mycoplasmoidaceae</taxon>
        <taxon>Mycoplasmoides</taxon>
    </lineage>
</organism>
<dbReference type="Gene3D" id="3.40.50.1010">
    <property type="entry name" value="5'-nuclease"/>
    <property type="match status" value="1"/>
</dbReference>
<dbReference type="GO" id="GO:0008409">
    <property type="term" value="F:5'-3' exonuclease activity"/>
    <property type="evidence" value="ECO:0007669"/>
    <property type="project" value="InterPro"/>
</dbReference>
<dbReference type="NCBIfam" id="NF011547">
    <property type="entry name" value="PRK14976.1-4"/>
    <property type="match status" value="1"/>
</dbReference>
<dbReference type="AlphaFoldDB" id="A0A0H3DKU8"/>
<keyword evidence="7" id="KW-0269">Exonuclease</keyword>
<protein>
    <recommendedName>
        <fullName evidence="5">5'-3' exonuclease</fullName>
    </recommendedName>
</protein>
<dbReference type="InterPro" id="IPR036279">
    <property type="entry name" value="5-3_exonuclease_C_sf"/>
</dbReference>
<dbReference type="CDD" id="cd09859">
    <property type="entry name" value="PIN_53EXO"/>
    <property type="match status" value="1"/>
</dbReference>
<keyword evidence="1" id="KW-0540">Nuclease</keyword>